<feature type="domain" description="Protein export membrane protein SecD/SecF C-terminal" evidence="10">
    <location>
        <begin position="108"/>
        <end position="291"/>
    </location>
</feature>
<comment type="similarity">
    <text evidence="9">Belongs to the SecD/SecF family. SecF subfamily.</text>
</comment>
<evidence type="ECO:0000256" key="7">
    <source>
        <dbReference type="ARBA" id="ARBA00023010"/>
    </source>
</evidence>
<dbReference type="NCBIfam" id="TIGR00916">
    <property type="entry name" value="2A0604s01"/>
    <property type="match status" value="1"/>
</dbReference>
<dbReference type="Pfam" id="PF02355">
    <property type="entry name" value="SecD_SecF_C"/>
    <property type="match status" value="1"/>
</dbReference>
<keyword evidence="2 9" id="KW-0813">Transport</keyword>
<feature type="transmembrane region" description="Helical" evidence="9">
    <location>
        <begin position="272"/>
        <end position="292"/>
    </location>
</feature>
<reference evidence="11 12" key="1">
    <citation type="submission" date="2024-02" db="EMBL/GenBank/DDBJ databases">
        <title>New thermophilic sulfur-oxidizing bacteria from a hot springs of the Uzon caldera (Kamchatka, Russia).</title>
        <authorList>
            <person name="Dukat A.M."/>
            <person name="Elcheninov A.G."/>
            <person name="Frolov E.N."/>
        </authorList>
    </citation>
    <scope>NUCLEOTIDE SEQUENCE [LARGE SCALE GENOMIC DNA]</scope>
    <source>
        <strain evidence="11 12">AK1</strain>
    </source>
</reference>
<dbReference type="Pfam" id="PF07549">
    <property type="entry name" value="Sec_GG"/>
    <property type="match status" value="1"/>
</dbReference>
<dbReference type="RefSeq" id="WP_347308234.1">
    <property type="nucleotide sequence ID" value="NZ_JBAJEX010000005.1"/>
</dbReference>
<comment type="function">
    <text evidence="9">Part of the Sec protein translocase complex. Interacts with the SecYEG preprotein conducting channel. SecDF uses the proton motive force (PMF) to complete protein translocation after the ATP-dependent function of SecA.</text>
</comment>
<keyword evidence="5 9" id="KW-0653">Protein transport</keyword>
<evidence type="ECO:0000256" key="2">
    <source>
        <dbReference type="ARBA" id="ARBA00022448"/>
    </source>
</evidence>
<keyword evidence="3 9" id="KW-1003">Cell membrane</keyword>
<proteinExistence type="inferred from homology"/>
<dbReference type="Gene3D" id="1.20.1640.10">
    <property type="entry name" value="Multidrug efflux transporter AcrB transmembrane domain"/>
    <property type="match status" value="1"/>
</dbReference>
<keyword evidence="8 9" id="KW-0472">Membrane</keyword>
<dbReference type="EMBL" id="JBAJEX010000005">
    <property type="protein sequence ID" value="MEO1767125.1"/>
    <property type="molecule type" value="Genomic_DNA"/>
</dbReference>
<evidence type="ECO:0000256" key="1">
    <source>
        <dbReference type="ARBA" id="ARBA00004651"/>
    </source>
</evidence>
<dbReference type="PANTHER" id="PTHR30081">
    <property type="entry name" value="PROTEIN-EXPORT MEMBRANE PROTEIN SEC"/>
    <property type="match status" value="1"/>
</dbReference>
<dbReference type="InterPro" id="IPR022645">
    <property type="entry name" value="SecD/SecF_bac"/>
</dbReference>
<accession>A0ABV0EEN9</accession>
<evidence type="ECO:0000256" key="8">
    <source>
        <dbReference type="ARBA" id="ARBA00023136"/>
    </source>
</evidence>
<dbReference type="Proteomes" id="UP001482231">
    <property type="component" value="Unassembled WGS sequence"/>
</dbReference>
<protein>
    <recommendedName>
        <fullName evidence="9">Protein-export membrane protein SecF</fullName>
    </recommendedName>
</protein>
<dbReference type="NCBIfam" id="TIGR00966">
    <property type="entry name" value="transloc_SecF"/>
    <property type="match status" value="1"/>
</dbReference>
<feature type="transmembrane region" description="Helical" evidence="9">
    <location>
        <begin position="12"/>
        <end position="36"/>
    </location>
</feature>
<evidence type="ECO:0000256" key="9">
    <source>
        <dbReference type="HAMAP-Rule" id="MF_01464"/>
    </source>
</evidence>
<evidence type="ECO:0000313" key="11">
    <source>
        <dbReference type="EMBL" id="MEO1767125.1"/>
    </source>
</evidence>
<dbReference type="HAMAP" id="MF_01464_B">
    <property type="entry name" value="SecF_B"/>
    <property type="match status" value="1"/>
</dbReference>
<organism evidence="11 12">
    <name type="scientific">Thiobacter aerophilum</name>
    <dbReference type="NCBI Taxonomy" id="3121275"/>
    <lineage>
        <taxon>Bacteria</taxon>
        <taxon>Pseudomonadati</taxon>
        <taxon>Pseudomonadota</taxon>
        <taxon>Betaproteobacteria</taxon>
        <taxon>Burkholderiales</taxon>
        <taxon>Thiobacteraceae</taxon>
        <taxon>Thiobacter</taxon>
    </lineage>
</organism>
<gene>
    <name evidence="9 11" type="primary">secF</name>
    <name evidence="11" type="ORF">V6E02_07860</name>
</gene>
<dbReference type="InterPro" id="IPR048634">
    <property type="entry name" value="SecD_SecF_C"/>
</dbReference>
<dbReference type="SUPFAM" id="SSF82866">
    <property type="entry name" value="Multidrug efflux transporter AcrB transmembrane domain"/>
    <property type="match status" value="1"/>
</dbReference>
<feature type="transmembrane region" description="Helical" evidence="9">
    <location>
        <begin position="133"/>
        <end position="154"/>
    </location>
</feature>
<evidence type="ECO:0000256" key="6">
    <source>
        <dbReference type="ARBA" id="ARBA00022989"/>
    </source>
</evidence>
<feature type="transmembrane region" description="Helical" evidence="9">
    <location>
        <begin position="188"/>
        <end position="209"/>
    </location>
</feature>
<evidence type="ECO:0000256" key="5">
    <source>
        <dbReference type="ARBA" id="ARBA00022927"/>
    </source>
</evidence>
<comment type="caution">
    <text evidence="11">The sequence shown here is derived from an EMBL/GenBank/DDBJ whole genome shotgun (WGS) entry which is preliminary data.</text>
</comment>
<keyword evidence="4 9" id="KW-0812">Transmembrane</keyword>
<dbReference type="PRINTS" id="PR01755">
    <property type="entry name" value="SECFTRNLCASE"/>
</dbReference>
<evidence type="ECO:0000256" key="3">
    <source>
        <dbReference type="ARBA" id="ARBA00022475"/>
    </source>
</evidence>
<keyword evidence="12" id="KW-1185">Reference proteome</keyword>
<sequence>MEFFRIKRDIPFMKYAKVTSFVSLATFILAVVFLFWKGLNLGVDFTGGTVIEVRYGAPADIKKIREHLAANGFAEASVQNFGTSRDVLVRLPVKAGLTSAQLSGAVMQVLRGQSPDASLQRVEFVGPQVGQELLYDGSLALLLVSIGIVIYLWVRFEWQFAVAAIAATLHDVIIIVGLFAAFQWEFSLTVLAAVLAILGYSVNDTVVVFDRIRENFRKLRKGTPAQIIDNAITATLSRTIMTHLTTQIMVFAMLFLGGEILFYFALALTIGIVVGTYSSVLVASPIVMWLGISREAFVKPEKKQEAQLLP</sequence>
<comment type="subcellular location">
    <subcellularLocation>
        <location evidence="1 9">Cell membrane</location>
        <topology evidence="1 9">Multi-pass membrane protein</topology>
    </subcellularLocation>
</comment>
<evidence type="ECO:0000259" key="10">
    <source>
        <dbReference type="Pfam" id="PF02355"/>
    </source>
</evidence>
<evidence type="ECO:0000256" key="4">
    <source>
        <dbReference type="ARBA" id="ARBA00022692"/>
    </source>
</evidence>
<comment type="subunit">
    <text evidence="9">Forms a complex with SecD. Part of the essential Sec protein translocation apparatus which comprises SecA, SecYEG and auxiliary proteins SecDF-YajC and YidC.</text>
</comment>
<keyword evidence="7 9" id="KW-0811">Translocation</keyword>
<feature type="transmembrane region" description="Helical" evidence="9">
    <location>
        <begin position="161"/>
        <end position="182"/>
    </location>
</feature>
<dbReference type="PANTHER" id="PTHR30081:SF8">
    <property type="entry name" value="PROTEIN TRANSLOCASE SUBUNIT SECF"/>
    <property type="match status" value="1"/>
</dbReference>
<feature type="transmembrane region" description="Helical" evidence="9">
    <location>
        <begin position="248"/>
        <end position="266"/>
    </location>
</feature>
<dbReference type="InterPro" id="IPR005665">
    <property type="entry name" value="SecF_bac"/>
</dbReference>
<dbReference type="InterPro" id="IPR022646">
    <property type="entry name" value="SecD/SecF_CS"/>
</dbReference>
<keyword evidence="6 9" id="KW-1133">Transmembrane helix</keyword>
<name>A0ABV0EEN9_9BURK</name>
<dbReference type="InterPro" id="IPR055344">
    <property type="entry name" value="SecD_SecF_C_bact"/>
</dbReference>
<evidence type="ECO:0000313" key="12">
    <source>
        <dbReference type="Proteomes" id="UP001482231"/>
    </source>
</evidence>
<dbReference type="InterPro" id="IPR022813">
    <property type="entry name" value="SecD/SecF_arch_bac"/>
</dbReference>